<sequence>MKVKSRIYVNHNLMFDNGAVQFQNGVAEISKEIWKEICDKKFPNIYKEGDEPEYRTKFEDSICNEVKENYKEYEDEIARLKGIIETQKITISQKDKEIENWKSVVEGMKNSKKESENNNFKIEEESKDENNQDVDGELLRDLKSMKKDELISVAKSEDGGQYTDEDLEGKNKDEIITMILSKIK</sequence>
<evidence type="ECO:0000256" key="1">
    <source>
        <dbReference type="SAM" id="MobiDB-lite"/>
    </source>
</evidence>
<reference evidence="2" key="1">
    <citation type="journal article" date="2021" name="Proc. Natl. Acad. Sci. U.S.A.">
        <title>A Catalog of Tens of Thousands of Viruses from Human Metagenomes Reveals Hidden Associations with Chronic Diseases.</title>
        <authorList>
            <person name="Tisza M.J."/>
            <person name="Buck C.B."/>
        </authorList>
    </citation>
    <scope>NUCLEOTIDE SEQUENCE</scope>
    <source>
        <strain evidence="2">Ct3r22</strain>
    </source>
</reference>
<accession>A0A8S5V151</accession>
<evidence type="ECO:0000313" key="2">
    <source>
        <dbReference type="EMBL" id="DAG00457.1"/>
    </source>
</evidence>
<dbReference type="EMBL" id="BK016180">
    <property type="protein sequence ID" value="DAG00457.1"/>
    <property type="molecule type" value="Genomic_DNA"/>
</dbReference>
<feature type="compositionally biased region" description="Basic and acidic residues" evidence="1">
    <location>
        <begin position="109"/>
        <end position="130"/>
    </location>
</feature>
<protein>
    <submittedName>
        <fullName evidence="2">Uncharacterized protein</fullName>
    </submittedName>
</protein>
<organism evidence="2">
    <name type="scientific">Siphoviridae sp. ct3r22</name>
    <dbReference type="NCBI Taxonomy" id="2825325"/>
    <lineage>
        <taxon>Viruses</taxon>
        <taxon>Duplodnaviria</taxon>
        <taxon>Heunggongvirae</taxon>
        <taxon>Uroviricota</taxon>
        <taxon>Caudoviricetes</taxon>
    </lineage>
</organism>
<feature type="region of interest" description="Disordered" evidence="1">
    <location>
        <begin position="109"/>
        <end position="134"/>
    </location>
</feature>
<proteinExistence type="predicted"/>
<name>A0A8S5V151_9CAUD</name>